<accession>A0A914GXU1</accession>
<feature type="compositionally biased region" description="Low complexity" evidence="2">
    <location>
        <begin position="613"/>
        <end position="630"/>
    </location>
</feature>
<evidence type="ECO:0000256" key="2">
    <source>
        <dbReference type="SAM" id="MobiDB-lite"/>
    </source>
</evidence>
<keyword evidence="3" id="KW-1133">Transmembrane helix</keyword>
<protein>
    <submittedName>
        <fullName evidence="6">ShKT domain-containing protein</fullName>
    </submittedName>
</protein>
<dbReference type="Proteomes" id="UP000887572">
    <property type="component" value="Unplaced"/>
</dbReference>
<feature type="compositionally biased region" description="Low complexity" evidence="2">
    <location>
        <begin position="336"/>
        <end position="362"/>
    </location>
</feature>
<comment type="caution">
    <text evidence="1">Lacks conserved residue(s) required for the propagation of feature annotation.</text>
</comment>
<feature type="region of interest" description="Disordered" evidence="2">
    <location>
        <begin position="210"/>
        <end position="231"/>
    </location>
</feature>
<dbReference type="PROSITE" id="PS51670">
    <property type="entry name" value="SHKT"/>
    <property type="match status" value="1"/>
</dbReference>
<evidence type="ECO:0000313" key="6">
    <source>
        <dbReference type="WBParaSite" id="Gr19_v10_g11769.t1"/>
    </source>
</evidence>
<feature type="compositionally biased region" description="Low complexity" evidence="2">
    <location>
        <begin position="295"/>
        <end position="311"/>
    </location>
</feature>
<dbReference type="InterPro" id="IPR003582">
    <property type="entry name" value="ShKT_dom"/>
</dbReference>
<feature type="compositionally biased region" description="Polar residues" evidence="2">
    <location>
        <begin position="284"/>
        <end position="294"/>
    </location>
</feature>
<name>A0A914GXU1_GLORO</name>
<feature type="compositionally biased region" description="Low complexity" evidence="2">
    <location>
        <begin position="415"/>
        <end position="429"/>
    </location>
</feature>
<feature type="region of interest" description="Disordered" evidence="2">
    <location>
        <begin position="269"/>
        <end position="450"/>
    </location>
</feature>
<evidence type="ECO:0000256" key="3">
    <source>
        <dbReference type="SAM" id="Phobius"/>
    </source>
</evidence>
<evidence type="ECO:0000313" key="5">
    <source>
        <dbReference type="Proteomes" id="UP000887572"/>
    </source>
</evidence>
<feature type="transmembrane region" description="Helical" evidence="3">
    <location>
        <begin position="6"/>
        <end position="25"/>
    </location>
</feature>
<organism evidence="5 6">
    <name type="scientific">Globodera rostochiensis</name>
    <name type="common">Golden nematode worm</name>
    <name type="synonym">Heterodera rostochiensis</name>
    <dbReference type="NCBI Taxonomy" id="31243"/>
    <lineage>
        <taxon>Eukaryota</taxon>
        <taxon>Metazoa</taxon>
        <taxon>Ecdysozoa</taxon>
        <taxon>Nematoda</taxon>
        <taxon>Chromadorea</taxon>
        <taxon>Rhabditida</taxon>
        <taxon>Tylenchina</taxon>
        <taxon>Tylenchomorpha</taxon>
        <taxon>Tylenchoidea</taxon>
        <taxon>Heteroderidae</taxon>
        <taxon>Heteroderinae</taxon>
        <taxon>Globodera</taxon>
    </lineage>
</organism>
<dbReference type="AlphaFoldDB" id="A0A914GXU1"/>
<feature type="compositionally biased region" description="Polar residues" evidence="2">
    <location>
        <begin position="435"/>
        <end position="450"/>
    </location>
</feature>
<reference evidence="6" key="1">
    <citation type="submission" date="2022-11" db="UniProtKB">
        <authorList>
            <consortium name="WormBaseParasite"/>
        </authorList>
    </citation>
    <scope>IDENTIFICATION</scope>
</reference>
<evidence type="ECO:0000259" key="4">
    <source>
        <dbReference type="PROSITE" id="PS51670"/>
    </source>
</evidence>
<evidence type="ECO:0000256" key="1">
    <source>
        <dbReference type="PROSITE-ProRule" id="PRU01005"/>
    </source>
</evidence>
<keyword evidence="3" id="KW-0472">Membrane</keyword>
<sequence length="665" mass="73743">MPSSFSTIYFFFIFILYNCGIVFCAKDYKKTSDLAVAVFKFIYNNEQICGDMFANASWFPARHNCELRCRMDTQICQMSGEAMAIRRQRCRELPLQCRRHLKKLVGGAELYTKPKKRGNPMMEKQRNSVNISKETLREAHAKPLLNNTTKPPRQIRINTSSARRPPLTAELVPLVKDLSEILIQPAQFHTTMLPEATKAITTRKPLVKPLTTLNGEKPSKSSVAKPKHLPSPVVDDRLQRMFEQLYIESTTTTADGSAAVEKTITLLPTSSSSSGGGTAAADAQPQQNKYLTHNTTLASTTTTTTTTTTSSPSARQEWQSAELDQPFMGGNSFGLNASSEGNSTASSSRKDQAVQAAAPRLAATDRNEVFGPPLNPFITNYEQQQQQQQQQPELAETSNNANSDGYVIGANAQNSTHSPPSSSPSTSTPSRERTQNLPWSGPINNNNNMERGTDKVVEMMPKTMEEVHRRQIPWWNWREFAEALRQRPPPFYSSASTVNPPAAGGGILSLDKSVRCCHWALEGLCDRSWQRVRALCPKSCGTLVCSSIDGTLSCNRAIDVDVIDCYEQRRRQPSRSQPLATTPAWPEAIVASERTNFGAKFESNTVSPEENDNVGGDNDANDNANGNANDVAERRQQQQQQQQMRSAFAVEKEMKMFIESTTRAV</sequence>
<feature type="region of interest" description="Disordered" evidence="2">
    <location>
        <begin position="602"/>
        <end position="646"/>
    </location>
</feature>
<keyword evidence="5" id="KW-1185">Reference proteome</keyword>
<dbReference type="WBParaSite" id="Gr19_v10_g11769.t1">
    <property type="protein sequence ID" value="Gr19_v10_g11769.t1"/>
    <property type="gene ID" value="Gr19_v10_g11769"/>
</dbReference>
<proteinExistence type="predicted"/>
<feature type="domain" description="ShKT" evidence="4">
    <location>
        <begin position="507"/>
        <end position="545"/>
    </location>
</feature>
<keyword evidence="3" id="KW-0812">Transmembrane</keyword>